<gene>
    <name evidence="2" type="ORF">G2W53_032586</name>
</gene>
<dbReference type="AlphaFoldDB" id="A0A834W6F8"/>
<comment type="caution">
    <text evidence="2">The sequence shown here is derived from an EMBL/GenBank/DDBJ whole genome shotgun (WGS) entry which is preliminary data.</text>
</comment>
<evidence type="ECO:0000313" key="2">
    <source>
        <dbReference type="EMBL" id="KAF7811610.1"/>
    </source>
</evidence>
<feature type="region of interest" description="Disordered" evidence="1">
    <location>
        <begin position="1"/>
        <end position="35"/>
    </location>
</feature>
<reference evidence="2" key="1">
    <citation type="submission" date="2020-09" db="EMBL/GenBank/DDBJ databases">
        <title>Genome-Enabled Discovery of Anthraquinone Biosynthesis in Senna tora.</title>
        <authorList>
            <person name="Kang S.-H."/>
            <person name="Pandey R.P."/>
            <person name="Lee C.-M."/>
            <person name="Sim J.-S."/>
            <person name="Jeong J.-T."/>
            <person name="Choi B.-S."/>
            <person name="Jung M."/>
            <person name="Ginzburg D."/>
            <person name="Zhao K."/>
            <person name="Won S.Y."/>
            <person name="Oh T.-J."/>
            <person name="Yu Y."/>
            <person name="Kim N.-H."/>
            <person name="Lee O.R."/>
            <person name="Lee T.-H."/>
            <person name="Bashyal P."/>
            <person name="Kim T.-S."/>
            <person name="Lee W.-H."/>
            <person name="Kawkins C."/>
            <person name="Kim C.-K."/>
            <person name="Kim J.S."/>
            <person name="Ahn B.O."/>
            <person name="Rhee S.Y."/>
            <person name="Sohng J.K."/>
        </authorList>
    </citation>
    <scope>NUCLEOTIDE SEQUENCE</scope>
    <source>
        <tissue evidence="2">Leaf</tissue>
    </source>
</reference>
<feature type="compositionally biased region" description="Basic and acidic residues" evidence="1">
    <location>
        <begin position="26"/>
        <end position="35"/>
    </location>
</feature>
<sequence length="35" mass="4112">MTKQKADRDERSLQRDGRTIPPLRGRMKDPSADER</sequence>
<protein>
    <submittedName>
        <fullName evidence="2">Uncharacterized protein</fullName>
    </submittedName>
</protein>
<dbReference type="EMBL" id="JAAIUW010000010">
    <property type="protein sequence ID" value="KAF7811610.1"/>
    <property type="molecule type" value="Genomic_DNA"/>
</dbReference>
<evidence type="ECO:0000313" key="3">
    <source>
        <dbReference type="Proteomes" id="UP000634136"/>
    </source>
</evidence>
<evidence type="ECO:0000256" key="1">
    <source>
        <dbReference type="SAM" id="MobiDB-lite"/>
    </source>
</evidence>
<feature type="compositionally biased region" description="Basic and acidic residues" evidence="1">
    <location>
        <begin position="1"/>
        <end position="18"/>
    </location>
</feature>
<dbReference type="Proteomes" id="UP000634136">
    <property type="component" value="Unassembled WGS sequence"/>
</dbReference>
<organism evidence="2 3">
    <name type="scientific">Senna tora</name>
    <dbReference type="NCBI Taxonomy" id="362788"/>
    <lineage>
        <taxon>Eukaryota</taxon>
        <taxon>Viridiplantae</taxon>
        <taxon>Streptophyta</taxon>
        <taxon>Embryophyta</taxon>
        <taxon>Tracheophyta</taxon>
        <taxon>Spermatophyta</taxon>
        <taxon>Magnoliopsida</taxon>
        <taxon>eudicotyledons</taxon>
        <taxon>Gunneridae</taxon>
        <taxon>Pentapetalae</taxon>
        <taxon>rosids</taxon>
        <taxon>fabids</taxon>
        <taxon>Fabales</taxon>
        <taxon>Fabaceae</taxon>
        <taxon>Caesalpinioideae</taxon>
        <taxon>Cassia clade</taxon>
        <taxon>Senna</taxon>
    </lineage>
</organism>
<name>A0A834W6F8_9FABA</name>
<keyword evidence="3" id="KW-1185">Reference proteome</keyword>
<proteinExistence type="predicted"/>
<accession>A0A834W6F8</accession>